<dbReference type="Pfam" id="PF25570">
    <property type="entry name" value="TPR_DENND3"/>
    <property type="match status" value="1"/>
</dbReference>
<dbReference type="InterPro" id="IPR001680">
    <property type="entry name" value="WD40_rpt"/>
</dbReference>
<feature type="domain" description="UDENN" evidence="2">
    <location>
        <begin position="148"/>
        <end position="586"/>
    </location>
</feature>
<proteinExistence type="predicted"/>
<evidence type="ECO:0000313" key="3">
    <source>
        <dbReference type="EMBL" id="KAK2157792.1"/>
    </source>
</evidence>
<dbReference type="InterPro" id="IPR015943">
    <property type="entry name" value="WD40/YVTN_repeat-like_dom_sf"/>
</dbReference>
<evidence type="ECO:0000256" key="1">
    <source>
        <dbReference type="SAM" id="MobiDB-lite"/>
    </source>
</evidence>
<dbReference type="GO" id="GO:0032483">
    <property type="term" value="P:regulation of Rab protein signal transduction"/>
    <property type="evidence" value="ECO:0007669"/>
    <property type="project" value="TreeGrafter"/>
</dbReference>
<sequence length="1223" mass="139181">MSPHCCEVKRLQFFFHIEAAEIEVVRIMETVYNHLVEMVIAVGINEVTGLSAAEPQPPPLFHHENKLFCTAFDTQILAAISNHVAVFPLDAEPHDPNYPPQTDRTRCPKYDADTQRNKRNIYKTWTTSKGHSRTPGRRKHTKNYSGSLHGRSSSFCMFDFAHQAAASKSLSLKAADLPLNAETLQSIVTICFPDGAYVKDEEQSSSVHYLVLTDVTGDHSYAICVTLYQAYTATKFSIKIMFQCLEDDRWQCSRYYDRGEGRGLDHVIYVPLCLVTISKQPYFTVLHDCLSKLAEHLKSDEEEWKSILKEFTLHLTSVPIPPCVALSISFQLLQEIDIEVTSTEYPGIMASDFPLYLAFLHLTLDDIILLLTAILTEQRLVFLSAHQSLLVLVCQVGKSLQHLIYPFKWLHPYVPLLSWNLIELVEAPGTYIMGCHSRHQHLIEKVEGLVTVDLDIGEVKVCPSLNVPAMPSAPVKVFTVAIHQARRHIDWLTSSRATVFTYQSYRTKQNEHCRNVNKLIQMACIELMSNLFREVFLHTNKEKRFFHKEQFLEGLDTADKPFYEMVLQTDLFGEFLKGLLSPSHSGCRRSQTLSTLSTQISFVSERSESKVLSLPPFVYGLNHLYVDNCLLEVDKVLKSDTTADIRGACAYLRGVYLASQNKRTQALEAFCEVESYNSRLFPLRFVADILSSLSDDEKKAVYGSFMYQQSVLLKEAEHFQKDQTNMEQTIIMELSEIPEADIDQQGFTELVQLLFDLIPDREATNRLFDALTLGERTVVDPYTFEEFYKSWKENQLMLQQVKIPADLLDPEEILLKVSDMCKCSCGTGRLALTPKRLFFLHGGSRKYREVIQLHDIKHVSITQQRSLLKPISALKIVHNDDKVKSFTATLKGDSLEWRHLLNEMWAGRLLAREMQNPNTLDKAAQNVLLMNAFIQSGRSEFANHNGYELEEVESLSFFYQERCCKLNLAPEMKFLHHDLDPSGPMQERTGVMTILYTAGLYRGSTTQDCEPCLWCGLENGKLLIYNAINWTLEIQLTLSSEKLTCLVAVQDKVWVGSADGNIYTVKRRTKSTSQTLSNHDDTVMDFTTVDNDRTIAMEIPNQPGSRVQLDCFLITAQNEIWLGVGQLGQIVIYYGDTLEQKHLIHMGRHSITNMVLASDQIWVGSEEGHLFVYSSFSHKLEMTFYAHKDSITALCTAADRYVMASSGKRDGTVSMWRTNSTFV</sequence>
<dbReference type="InterPro" id="IPR037516">
    <property type="entry name" value="Tripartite_DENN"/>
</dbReference>
<dbReference type="AlphaFoldDB" id="A0AAD9N5G9"/>
<keyword evidence="4" id="KW-1185">Reference proteome</keyword>
<dbReference type="SMART" id="SM00799">
    <property type="entry name" value="DENN"/>
    <property type="match status" value="1"/>
</dbReference>
<dbReference type="InterPro" id="IPR036322">
    <property type="entry name" value="WD40_repeat_dom_sf"/>
</dbReference>
<dbReference type="GO" id="GO:0005085">
    <property type="term" value="F:guanyl-nucleotide exchange factor activity"/>
    <property type="evidence" value="ECO:0007669"/>
    <property type="project" value="UniProtKB-ARBA"/>
</dbReference>
<dbReference type="Gene3D" id="3.40.50.11500">
    <property type="match status" value="1"/>
</dbReference>
<dbReference type="GO" id="GO:0031410">
    <property type="term" value="C:cytoplasmic vesicle"/>
    <property type="evidence" value="ECO:0007669"/>
    <property type="project" value="TreeGrafter"/>
</dbReference>
<dbReference type="EMBL" id="JAODUP010000184">
    <property type="protein sequence ID" value="KAK2157792.1"/>
    <property type="molecule type" value="Genomic_DNA"/>
</dbReference>
<dbReference type="PANTHER" id="PTHR12296:SF21">
    <property type="entry name" value="DENN DOMAIN-CONTAINING PROTEIN 3"/>
    <property type="match status" value="1"/>
</dbReference>
<dbReference type="Gene3D" id="2.130.10.10">
    <property type="entry name" value="YVTN repeat-like/Quinoprotein amine dehydrogenase"/>
    <property type="match status" value="2"/>
</dbReference>
<dbReference type="Pfam" id="PF02141">
    <property type="entry name" value="DENN"/>
    <property type="match status" value="1"/>
</dbReference>
<dbReference type="Pfam" id="PF19056">
    <property type="entry name" value="WD40_2"/>
    <property type="match status" value="1"/>
</dbReference>
<feature type="region of interest" description="Disordered" evidence="1">
    <location>
        <begin position="91"/>
        <end position="110"/>
    </location>
</feature>
<dbReference type="PROSITE" id="PS50211">
    <property type="entry name" value="DENN"/>
    <property type="match status" value="1"/>
</dbReference>
<dbReference type="InterPro" id="IPR043153">
    <property type="entry name" value="DENN_C"/>
</dbReference>
<dbReference type="InterPro" id="IPR057977">
    <property type="entry name" value="TPR_DENND3"/>
</dbReference>
<dbReference type="Proteomes" id="UP001208570">
    <property type="component" value="Unassembled WGS sequence"/>
</dbReference>
<reference evidence="3" key="1">
    <citation type="journal article" date="2023" name="Mol. Biol. Evol.">
        <title>Third-Generation Sequencing Reveals the Adaptive Role of the Epigenome in Three Deep-Sea Polychaetes.</title>
        <authorList>
            <person name="Perez M."/>
            <person name="Aroh O."/>
            <person name="Sun Y."/>
            <person name="Lan Y."/>
            <person name="Juniper S.K."/>
            <person name="Young C.R."/>
            <person name="Angers B."/>
            <person name="Qian P.Y."/>
        </authorList>
    </citation>
    <scope>NUCLEOTIDE SEQUENCE</scope>
    <source>
        <strain evidence="3">P08H-3</strain>
    </source>
</reference>
<organism evidence="3 4">
    <name type="scientific">Paralvinella palmiformis</name>
    <dbReference type="NCBI Taxonomy" id="53620"/>
    <lineage>
        <taxon>Eukaryota</taxon>
        <taxon>Metazoa</taxon>
        <taxon>Spiralia</taxon>
        <taxon>Lophotrochozoa</taxon>
        <taxon>Annelida</taxon>
        <taxon>Polychaeta</taxon>
        <taxon>Sedentaria</taxon>
        <taxon>Canalipalpata</taxon>
        <taxon>Terebellida</taxon>
        <taxon>Terebelliformia</taxon>
        <taxon>Alvinellidae</taxon>
        <taxon>Paralvinella</taxon>
    </lineage>
</organism>
<dbReference type="SMART" id="SM00320">
    <property type="entry name" value="WD40"/>
    <property type="match status" value="2"/>
</dbReference>
<dbReference type="Pfam" id="PF03456">
    <property type="entry name" value="uDENN"/>
    <property type="match status" value="1"/>
</dbReference>
<dbReference type="InterPro" id="IPR001194">
    <property type="entry name" value="cDENN_dom"/>
</dbReference>
<name>A0AAD9N5G9_9ANNE</name>
<comment type="caution">
    <text evidence="3">The sequence shown here is derived from an EMBL/GenBank/DDBJ whole genome shotgun (WGS) entry which is preliminary data.</text>
</comment>
<dbReference type="Gene3D" id="3.30.450.200">
    <property type="match status" value="1"/>
</dbReference>
<dbReference type="SMART" id="SM00801">
    <property type="entry name" value="dDENN"/>
    <property type="match status" value="1"/>
</dbReference>
<dbReference type="InterPro" id="IPR005113">
    <property type="entry name" value="uDENN_dom"/>
</dbReference>
<gene>
    <name evidence="3" type="ORF">LSH36_184g01023</name>
</gene>
<evidence type="ECO:0000259" key="2">
    <source>
        <dbReference type="PROSITE" id="PS50211"/>
    </source>
</evidence>
<evidence type="ECO:0000313" key="4">
    <source>
        <dbReference type="Proteomes" id="UP001208570"/>
    </source>
</evidence>
<dbReference type="InterPro" id="IPR005112">
    <property type="entry name" value="dDENN_dom"/>
</dbReference>
<dbReference type="PANTHER" id="PTHR12296">
    <property type="entry name" value="DENN DOMAIN-CONTAINING PROTEIN 4"/>
    <property type="match status" value="1"/>
</dbReference>
<dbReference type="SUPFAM" id="SSF50978">
    <property type="entry name" value="WD40 repeat-like"/>
    <property type="match status" value="1"/>
</dbReference>
<protein>
    <recommendedName>
        <fullName evidence="2">UDENN domain-containing protein</fullName>
    </recommendedName>
</protein>
<accession>A0AAD9N5G9</accession>
<dbReference type="InterPro" id="IPR051696">
    <property type="entry name" value="DENN_Domain_GEFs"/>
</dbReference>